<comment type="caution">
    <text evidence="1">The sequence shown here is derived from an EMBL/GenBank/DDBJ whole genome shotgun (WGS) entry which is preliminary data.</text>
</comment>
<evidence type="ECO:0000313" key="1">
    <source>
        <dbReference type="EMBL" id="GFQ88057.1"/>
    </source>
</evidence>
<keyword evidence="2" id="KW-1185">Reference proteome</keyword>
<evidence type="ECO:0000313" key="2">
    <source>
        <dbReference type="Proteomes" id="UP000887116"/>
    </source>
</evidence>
<organism evidence="1 2">
    <name type="scientific">Trichonephila clavata</name>
    <name type="common">Joro spider</name>
    <name type="synonym">Nephila clavata</name>
    <dbReference type="NCBI Taxonomy" id="2740835"/>
    <lineage>
        <taxon>Eukaryota</taxon>
        <taxon>Metazoa</taxon>
        <taxon>Ecdysozoa</taxon>
        <taxon>Arthropoda</taxon>
        <taxon>Chelicerata</taxon>
        <taxon>Arachnida</taxon>
        <taxon>Araneae</taxon>
        <taxon>Araneomorphae</taxon>
        <taxon>Entelegynae</taxon>
        <taxon>Araneoidea</taxon>
        <taxon>Nephilidae</taxon>
        <taxon>Trichonephila</taxon>
    </lineage>
</organism>
<gene>
    <name evidence="1" type="ORF">TNCT_150241</name>
</gene>
<proteinExistence type="predicted"/>
<reference evidence="1" key="1">
    <citation type="submission" date="2020-07" db="EMBL/GenBank/DDBJ databases">
        <title>Multicomponent nature underlies the extraordinary mechanical properties of spider dragline silk.</title>
        <authorList>
            <person name="Kono N."/>
            <person name="Nakamura H."/>
            <person name="Mori M."/>
            <person name="Yoshida Y."/>
            <person name="Ohtoshi R."/>
            <person name="Malay A.D."/>
            <person name="Moran D.A.P."/>
            <person name="Tomita M."/>
            <person name="Numata K."/>
            <person name="Arakawa K."/>
        </authorList>
    </citation>
    <scope>NUCLEOTIDE SEQUENCE</scope>
</reference>
<accession>A0A8X6FSD3</accession>
<dbReference type="Proteomes" id="UP000887116">
    <property type="component" value="Unassembled WGS sequence"/>
</dbReference>
<sequence length="113" mass="12696">MPRRHCGLHCAEWHARSCFCPTKHARVFTALCFLLDLRTLVAPYVTRTHGLFEDDLRNAQSTQAVLLAPGKLFDSIILEYCVPSRRGASATVRFTRTRKARFFSSSPVPGCPS</sequence>
<dbReference type="EMBL" id="BMAO01013331">
    <property type="protein sequence ID" value="GFQ88057.1"/>
    <property type="molecule type" value="Genomic_DNA"/>
</dbReference>
<protein>
    <submittedName>
        <fullName evidence="1">Uncharacterized protein</fullName>
    </submittedName>
</protein>
<name>A0A8X6FSD3_TRICU</name>
<dbReference type="AlphaFoldDB" id="A0A8X6FSD3"/>